<sequence length="237" mass="28814">MIHIFDNIYTVLYNLVIIIAGIAAWFYYRKYKHSMMRYFIYLLFYIALFTFLMKYTYSVRYNGVLSFLDTTIFRQNYWLGTLHWDIGAMLFYSWFFSKFIKNRRYKKIIRLLSFSFLVFATFSIVIQFEKFFKSNLMEITIAGNLLLIISISLYFVEILQLDKLLVFYKTYIFYIACIVILWLLITMPLGFYDHYYNLKDPAYIKLRKMIYFYVNLFMYLGFALVLIFGKPEKGINE</sequence>
<reference evidence="2" key="2">
    <citation type="submission" date="2021-10" db="EMBL/GenBank/DDBJ databases">
        <title>Genome of Winogradskyella sp. E313.</title>
        <authorList>
            <person name="Zhou Y."/>
        </authorList>
    </citation>
    <scope>NUCLEOTIDE SEQUENCE</scope>
    <source>
        <strain evidence="2">E313</strain>
    </source>
</reference>
<dbReference type="RefSeq" id="WP_227476122.1">
    <property type="nucleotide sequence ID" value="NZ_JAFMPT010000003.1"/>
</dbReference>
<protein>
    <submittedName>
        <fullName evidence="2">Uncharacterized protein</fullName>
    </submittedName>
</protein>
<feature type="transmembrane region" description="Helical" evidence="1">
    <location>
        <begin position="12"/>
        <end position="28"/>
    </location>
</feature>
<keyword evidence="3" id="KW-1185">Reference proteome</keyword>
<proteinExistence type="predicted"/>
<dbReference type="EMBL" id="JAFMPT010000003">
    <property type="protein sequence ID" value="MCC1483673.1"/>
    <property type="molecule type" value="Genomic_DNA"/>
</dbReference>
<feature type="transmembrane region" description="Helical" evidence="1">
    <location>
        <begin position="40"/>
        <end position="57"/>
    </location>
</feature>
<comment type="caution">
    <text evidence="2">The sequence shown here is derived from an EMBL/GenBank/DDBJ whole genome shotgun (WGS) entry which is preliminary data.</text>
</comment>
<feature type="transmembrane region" description="Helical" evidence="1">
    <location>
        <begin position="77"/>
        <end position="96"/>
    </location>
</feature>
<dbReference type="Proteomes" id="UP000778797">
    <property type="component" value="Unassembled WGS sequence"/>
</dbReference>
<accession>A0ABS8EKJ1</accession>
<name>A0ABS8EKJ1_9FLAO</name>
<keyword evidence="1" id="KW-1133">Transmembrane helix</keyword>
<reference evidence="2" key="1">
    <citation type="submission" date="2021-03" db="EMBL/GenBank/DDBJ databases">
        <authorList>
            <person name="Ping X."/>
        </authorList>
    </citation>
    <scope>NUCLEOTIDE SEQUENCE</scope>
    <source>
        <strain evidence="2">E313</strain>
    </source>
</reference>
<organism evidence="2 3">
    <name type="scientific">Winogradskyella immobilis</name>
    <dbReference type="NCBI Taxonomy" id="2816852"/>
    <lineage>
        <taxon>Bacteria</taxon>
        <taxon>Pseudomonadati</taxon>
        <taxon>Bacteroidota</taxon>
        <taxon>Flavobacteriia</taxon>
        <taxon>Flavobacteriales</taxon>
        <taxon>Flavobacteriaceae</taxon>
        <taxon>Winogradskyella</taxon>
    </lineage>
</organism>
<evidence type="ECO:0000313" key="3">
    <source>
        <dbReference type="Proteomes" id="UP000778797"/>
    </source>
</evidence>
<evidence type="ECO:0000313" key="2">
    <source>
        <dbReference type="EMBL" id="MCC1483673.1"/>
    </source>
</evidence>
<feature type="transmembrane region" description="Helical" evidence="1">
    <location>
        <begin position="139"/>
        <end position="159"/>
    </location>
</feature>
<keyword evidence="1" id="KW-0812">Transmembrane</keyword>
<feature type="transmembrane region" description="Helical" evidence="1">
    <location>
        <begin position="108"/>
        <end position="127"/>
    </location>
</feature>
<feature type="transmembrane region" description="Helical" evidence="1">
    <location>
        <begin position="171"/>
        <end position="190"/>
    </location>
</feature>
<feature type="transmembrane region" description="Helical" evidence="1">
    <location>
        <begin position="210"/>
        <end position="229"/>
    </location>
</feature>
<keyword evidence="1" id="KW-0472">Membrane</keyword>
<gene>
    <name evidence="2" type="ORF">J1C55_03640</name>
</gene>
<evidence type="ECO:0000256" key="1">
    <source>
        <dbReference type="SAM" id="Phobius"/>
    </source>
</evidence>